<accession>Q6D1N2</accession>
<evidence type="ECO:0000313" key="2">
    <source>
        <dbReference type="Proteomes" id="UP000007966"/>
    </source>
</evidence>
<dbReference type="AlphaFoldDB" id="Q6D1N2"/>
<organism evidence="1 2">
    <name type="scientific">Pectobacterium atrosepticum (strain SCRI 1043 / ATCC BAA-672)</name>
    <name type="common">Erwinia carotovora subsp. atroseptica</name>
    <dbReference type="NCBI Taxonomy" id="218491"/>
    <lineage>
        <taxon>Bacteria</taxon>
        <taxon>Pseudomonadati</taxon>
        <taxon>Pseudomonadota</taxon>
        <taxon>Gammaproteobacteria</taxon>
        <taxon>Enterobacterales</taxon>
        <taxon>Pectobacteriaceae</taxon>
        <taxon>Pectobacterium</taxon>
    </lineage>
</organism>
<sequence length="64" mass="7214">MQIQLIPRGQHGLADYVHMLEVGCHRVTLSDHRDDPDTVVLFSALNLLKWLAFKTALSAYLTPP</sequence>
<protein>
    <submittedName>
        <fullName evidence="1">Uncharacterized protein</fullName>
    </submittedName>
</protein>
<reference evidence="1" key="1">
    <citation type="submission" date="2004-02" db="EMBL/GenBank/DDBJ databases">
        <title>The genome sequence of the enterobacterial phytopathogen Erwinia carotovora subsp. atroseptica SCRI1043 and functional genomic identification of novel virulence factors.</title>
        <authorList>
            <person name="Bell K.S."/>
            <person name="Sebaihia M."/>
            <person name="Pritchard L."/>
            <person name="Holden M."/>
            <person name="Hyman L.J."/>
            <person name="Holeva M.C."/>
            <person name="Thomson N.R."/>
            <person name="Bentley S.D."/>
            <person name="Churcher C."/>
            <person name="Mungall K."/>
            <person name="Atkin R."/>
            <person name="Bason N."/>
            <person name="Brooks K."/>
            <person name="Chillingworth T."/>
            <person name="Clark K."/>
            <person name="Doggett J."/>
            <person name="Fraser A."/>
            <person name="Hance Z."/>
            <person name="Hauser H."/>
            <person name="Jagels K."/>
            <person name="Moule S."/>
            <person name="Norbertczak H."/>
            <person name="Ormond D."/>
            <person name="Price C."/>
            <person name="Quail M.A."/>
            <person name="Sanders M."/>
            <person name="Walker D."/>
            <person name="Whitehead S."/>
            <person name="Salmond G.P.C."/>
            <person name="Birch P.R.J."/>
            <person name="Barrell B.G."/>
            <person name="Parkhill J."/>
            <person name="Toth I.K."/>
        </authorList>
    </citation>
    <scope>NUCLEOTIDE SEQUENCE</scope>
    <source>
        <strain evidence="1">SCRI1043</strain>
    </source>
</reference>
<dbReference type="Proteomes" id="UP000007966">
    <property type="component" value="Chromosome"/>
</dbReference>
<dbReference type="KEGG" id="eca:ECA3413"/>
<gene>
    <name evidence="1" type="ordered locus">ECA3413</name>
</gene>
<dbReference type="STRING" id="218491.ECA3413"/>
<dbReference type="HOGENOM" id="CLU_2863812_0_0_6"/>
<dbReference type="EMBL" id="BX950851">
    <property type="protein sequence ID" value="CAG76313.1"/>
    <property type="molecule type" value="Genomic_DNA"/>
</dbReference>
<evidence type="ECO:0000313" key="1">
    <source>
        <dbReference type="EMBL" id="CAG76313.1"/>
    </source>
</evidence>
<name>Q6D1N2_PECAS</name>
<proteinExistence type="predicted"/>
<keyword evidence="2" id="KW-1185">Reference proteome</keyword>